<name>A0A0S8GIK6_UNCW3</name>
<dbReference type="SUPFAM" id="SSF53335">
    <property type="entry name" value="S-adenosyl-L-methionine-dependent methyltransferases"/>
    <property type="match status" value="1"/>
</dbReference>
<dbReference type="AlphaFoldDB" id="A0A0S8GIK6"/>
<reference evidence="2 3" key="1">
    <citation type="journal article" date="2015" name="Microbiome">
        <title>Genomic resolution of linkages in carbon, nitrogen, and sulfur cycling among widespread estuary sediment bacteria.</title>
        <authorList>
            <person name="Baker B.J."/>
            <person name="Lazar C.S."/>
            <person name="Teske A.P."/>
            <person name="Dick G.J."/>
        </authorList>
    </citation>
    <scope>NUCLEOTIDE SEQUENCE [LARGE SCALE GENOMIC DNA]</scope>
    <source>
        <strain evidence="2">SM23_60</strain>
    </source>
</reference>
<protein>
    <recommendedName>
        <fullName evidence="1">Methyltransferase type 11 domain-containing protein</fullName>
    </recommendedName>
</protein>
<proteinExistence type="predicted"/>
<dbReference type="GO" id="GO:0008757">
    <property type="term" value="F:S-adenosylmethionine-dependent methyltransferase activity"/>
    <property type="evidence" value="ECO:0007669"/>
    <property type="project" value="InterPro"/>
</dbReference>
<gene>
    <name evidence="2" type="ORF">AMJ87_03445</name>
</gene>
<dbReference type="InterPro" id="IPR029063">
    <property type="entry name" value="SAM-dependent_MTases_sf"/>
</dbReference>
<sequence length="273" mass="31447">MKEDELKEYLKKNREMWNGLASLHVTSKFYDVEGFKKGKTSLTFIERKELGDISGRSLLHLQCHFGLDTMSWAHLGARVTGVDFSEKAIKLAGSIAQDLKIDARFIQSNIYDLPRVLEGQFDIVYTSYGVLCWLPNLTKWGEIISHFLKENGSFYMVEFHPIRAMFDDDGNITEPYFHTEEPIKYEGSGSYADPTADFRHISYEWTHSLGDVVNALVEAGLHIEFLHEFPFSTSGDCPFLVKAKDGLWYHKNKDIKIPLMFSIKARKGYQRIR</sequence>
<dbReference type="Proteomes" id="UP000051096">
    <property type="component" value="Unassembled WGS sequence"/>
</dbReference>
<dbReference type="Gene3D" id="3.40.50.150">
    <property type="entry name" value="Vaccinia Virus protein VP39"/>
    <property type="match status" value="1"/>
</dbReference>
<accession>A0A0S8GIK6</accession>
<dbReference type="CDD" id="cd02440">
    <property type="entry name" value="AdoMet_MTases"/>
    <property type="match status" value="1"/>
</dbReference>
<dbReference type="EMBL" id="LJUO01000021">
    <property type="protein sequence ID" value="KPK72856.1"/>
    <property type="molecule type" value="Genomic_DNA"/>
</dbReference>
<organism evidence="2 3">
    <name type="scientific">candidate division WOR_3 bacterium SM23_60</name>
    <dbReference type="NCBI Taxonomy" id="1703780"/>
    <lineage>
        <taxon>Bacteria</taxon>
        <taxon>Bacteria division WOR-3</taxon>
    </lineage>
</organism>
<dbReference type="PATRIC" id="fig|1703780.3.peg.1385"/>
<comment type="caution">
    <text evidence="2">The sequence shown here is derived from an EMBL/GenBank/DDBJ whole genome shotgun (WGS) entry which is preliminary data.</text>
</comment>
<evidence type="ECO:0000259" key="1">
    <source>
        <dbReference type="Pfam" id="PF08241"/>
    </source>
</evidence>
<dbReference type="Pfam" id="PF08241">
    <property type="entry name" value="Methyltransf_11"/>
    <property type="match status" value="1"/>
</dbReference>
<evidence type="ECO:0000313" key="2">
    <source>
        <dbReference type="EMBL" id="KPK72856.1"/>
    </source>
</evidence>
<evidence type="ECO:0000313" key="3">
    <source>
        <dbReference type="Proteomes" id="UP000051096"/>
    </source>
</evidence>
<dbReference type="InterPro" id="IPR013216">
    <property type="entry name" value="Methyltransf_11"/>
</dbReference>
<feature type="domain" description="Methyltransferase type 11" evidence="1">
    <location>
        <begin position="60"/>
        <end position="155"/>
    </location>
</feature>